<evidence type="ECO:0000313" key="2">
    <source>
        <dbReference type="EMBL" id="MEQ2303854.1"/>
    </source>
</evidence>
<dbReference type="Proteomes" id="UP001469553">
    <property type="component" value="Unassembled WGS sequence"/>
</dbReference>
<keyword evidence="3" id="KW-1185">Reference proteome</keyword>
<gene>
    <name evidence="2" type="ORF">AMECASPLE_021093</name>
</gene>
<feature type="region of interest" description="Disordered" evidence="1">
    <location>
        <begin position="1"/>
        <end position="24"/>
    </location>
</feature>
<accession>A0ABV0ZCA1</accession>
<dbReference type="EMBL" id="JAHRIP010058227">
    <property type="protein sequence ID" value="MEQ2303854.1"/>
    <property type="molecule type" value="Genomic_DNA"/>
</dbReference>
<organism evidence="2 3">
    <name type="scientific">Ameca splendens</name>
    <dbReference type="NCBI Taxonomy" id="208324"/>
    <lineage>
        <taxon>Eukaryota</taxon>
        <taxon>Metazoa</taxon>
        <taxon>Chordata</taxon>
        <taxon>Craniata</taxon>
        <taxon>Vertebrata</taxon>
        <taxon>Euteleostomi</taxon>
        <taxon>Actinopterygii</taxon>
        <taxon>Neopterygii</taxon>
        <taxon>Teleostei</taxon>
        <taxon>Neoteleostei</taxon>
        <taxon>Acanthomorphata</taxon>
        <taxon>Ovalentaria</taxon>
        <taxon>Atherinomorphae</taxon>
        <taxon>Cyprinodontiformes</taxon>
        <taxon>Goodeidae</taxon>
        <taxon>Ameca</taxon>
    </lineage>
</organism>
<reference evidence="2 3" key="1">
    <citation type="submission" date="2021-06" db="EMBL/GenBank/DDBJ databases">
        <authorList>
            <person name="Palmer J.M."/>
        </authorList>
    </citation>
    <scope>NUCLEOTIDE SEQUENCE [LARGE SCALE GENOMIC DNA]</scope>
    <source>
        <strain evidence="2 3">AS_MEX2019</strain>
        <tissue evidence="2">Muscle</tissue>
    </source>
</reference>
<protein>
    <submittedName>
        <fullName evidence="2">Uncharacterized protein</fullName>
    </submittedName>
</protein>
<sequence length="112" mass="12923">MFGREISQRSVNQPLQGEGADREQLPVISMSSLIKQEEDPAESAEHKHPILNLKLTLLQSSPHFSALKSLSLFFPWLRQKPSHKARNCETLERYKSRQQLLFSLLFLPQQNP</sequence>
<evidence type="ECO:0000313" key="3">
    <source>
        <dbReference type="Proteomes" id="UP001469553"/>
    </source>
</evidence>
<comment type="caution">
    <text evidence="2">The sequence shown here is derived from an EMBL/GenBank/DDBJ whole genome shotgun (WGS) entry which is preliminary data.</text>
</comment>
<name>A0ABV0ZCA1_9TELE</name>
<proteinExistence type="predicted"/>
<evidence type="ECO:0000256" key="1">
    <source>
        <dbReference type="SAM" id="MobiDB-lite"/>
    </source>
</evidence>